<dbReference type="EMBL" id="JWZT01000435">
    <property type="protein sequence ID" value="KII74380.1"/>
    <property type="molecule type" value="Genomic_DNA"/>
</dbReference>
<proteinExistence type="predicted"/>
<feature type="transmembrane region" description="Helical" evidence="1">
    <location>
        <begin position="25"/>
        <end position="48"/>
    </location>
</feature>
<dbReference type="Proteomes" id="UP000031668">
    <property type="component" value="Unassembled WGS sequence"/>
</dbReference>
<organism evidence="2 3">
    <name type="scientific">Thelohanellus kitauei</name>
    <name type="common">Myxosporean</name>
    <dbReference type="NCBI Taxonomy" id="669202"/>
    <lineage>
        <taxon>Eukaryota</taxon>
        <taxon>Metazoa</taxon>
        <taxon>Cnidaria</taxon>
        <taxon>Myxozoa</taxon>
        <taxon>Myxosporea</taxon>
        <taxon>Bivalvulida</taxon>
        <taxon>Platysporina</taxon>
        <taxon>Myxobolidae</taxon>
        <taxon>Thelohanellus</taxon>
    </lineage>
</organism>
<keyword evidence="1" id="KW-0812">Transmembrane</keyword>
<sequence length="125" mass="14922">MSIFWIREKYPFKLKSSLKRYRNKTFGFVFNAVIFWLTLVFTIFLWSLQSYNTVIYFDDPYDMYLMCHFSQYVYCEHTTINYVGRYYDCGILKNDLNGVTCSNLGDHLQSVSVCNTASYVRDQLL</sequence>
<evidence type="ECO:0000313" key="2">
    <source>
        <dbReference type="EMBL" id="KII74380.1"/>
    </source>
</evidence>
<keyword evidence="1" id="KW-0472">Membrane</keyword>
<keyword evidence="1" id="KW-1133">Transmembrane helix</keyword>
<evidence type="ECO:0000256" key="1">
    <source>
        <dbReference type="SAM" id="Phobius"/>
    </source>
</evidence>
<dbReference type="AlphaFoldDB" id="A0A0C2NDJ8"/>
<accession>A0A0C2NDJ8</accession>
<evidence type="ECO:0000313" key="3">
    <source>
        <dbReference type="Proteomes" id="UP000031668"/>
    </source>
</evidence>
<name>A0A0C2NDJ8_THEKT</name>
<protein>
    <submittedName>
        <fullName evidence="2">Uncharacterized protein</fullName>
    </submittedName>
</protein>
<dbReference type="OrthoDB" id="10450805at2759"/>
<reference evidence="2 3" key="1">
    <citation type="journal article" date="2014" name="Genome Biol. Evol.">
        <title>The genome of the myxosporean Thelohanellus kitauei shows adaptations to nutrient acquisition within its fish host.</title>
        <authorList>
            <person name="Yang Y."/>
            <person name="Xiong J."/>
            <person name="Zhou Z."/>
            <person name="Huo F."/>
            <person name="Miao W."/>
            <person name="Ran C."/>
            <person name="Liu Y."/>
            <person name="Zhang J."/>
            <person name="Feng J."/>
            <person name="Wang M."/>
            <person name="Wang M."/>
            <person name="Wang L."/>
            <person name="Yao B."/>
        </authorList>
    </citation>
    <scope>NUCLEOTIDE SEQUENCE [LARGE SCALE GENOMIC DNA]</scope>
    <source>
        <strain evidence="2">Wuqing</strain>
    </source>
</reference>
<gene>
    <name evidence="2" type="ORF">RF11_13302</name>
</gene>
<comment type="caution">
    <text evidence="2">The sequence shown here is derived from an EMBL/GenBank/DDBJ whole genome shotgun (WGS) entry which is preliminary data.</text>
</comment>
<keyword evidence="3" id="KW-1185">Reference proteome</keyword>